<comment type="caution">
    <text evidence="3">The sequence shown here is derived from an EMBL/GenBank/DDBJ whole genome shotgun (WGS) entry which is preliminary data.</text>
</comment>
<dbReference type="AlphaFoldDB" id="A0A084FXK8"/>
<evidence type="ECO:0000256" key="1">
    <source>
        <dbReference type="SAM" id="MobiDB-lite"/>
    </source>
</evidence>
<evidence type="ECO:0000313" key="3">
    <source>
        <dbReference type="EMBL" id="KEZ39820.1"/>
    </source>
</evidence>
<protein>
    <recommendedName>
        <fullName evidence="5">Fungal N-terminal domain-containing protein</fullName>
    </recommendedName>
</protein>
<dbReference type="RefSeq" id="XP_016639619.1">
    <property type="nucleotide sequence ID" value="XM_016791109.1"/>
</dbReference>
<keyword evidence="2" id="KW-0732">Signal</keyword>
<dbReference type="GeneID" id="27728879"/>
<gene>
    <name evidence="3" type="ORF">SAPIO_CDS9807</name>
</gene>
<proteinExistence type="predicted"/>
<feature type="chain" id="PRO_5001775083" description="Fungal N-terminal domain-containing protein" evidence="2">
    <location>
        <begin position="23"/>
        <end position="458"/>
    </location>
</feature>
<feature type="region of interest" description="Disordered" evidence="1">
    <location>
        <begin position="401"/>
        <end position="433"/>
    </location>
</feature>
<reference evidence="3 4" key="1">
    <citation type="journal article" date="2014" name="Genome Announc.">
        <title>Draft genome sequence of the pathogenic fungus Scedosporium apiospermum.</title>
        <authorList>
            <person name="Vandeputte P."/>
            <person name="Ghamrawi S."/>
            <person name="Rechenmann M."/>
            <person name="Iltis A."/>
            <person name="Giraud S."/>
            <person name="Fleury M."/>
            <person name="Thornton C."/>
            <person name="Delhaes L."/>
            <person name="Meyer W."/>
            <person name="Papon N."/>
            <person name="Bouchara J.P."/>
        </authorList>
    </citation>
    <scope>NUCLEOTIDE SEQUENCE [LARGE SCALE GENOMIC DNA]</scope>
    <source>
        <strain evidence="3 4">IHEM 14462</strain>
    </source>
</reference>
<dbReference type="VEuPathDB" id="FungiDB:SAPIO_CDS9807"/>
<organism evidence="3 4">
    <name type="scientific">Pseudallescheria apiosperma</name>
    <name type="common">Scedosporium apiospermum</name>
    <dbReference type="NCBI Taxonomy" id="563466"/>
    <lineage>
        <taxon>Eukaryota</taxon>
        <taxon>Fungi</taxon>
        <taxon>Dikarya</taxon>
        <taxon>Ascomycota</taxon>
        <taxon>Pezizomycotina</taxon>
        <taxon>Sordariomycetes</taxon>
        <taxon>Hypocreomycetidae</taxon>
        <taxon>Microascales</taxon>
        <taxon>Microascaceae</taxon>
        <taxon>Scedosporium</taxon>
    </lineage>
</organism>
<dbReference type="Proteomes" id="UP000028545">
    <property type="component" value="Unassembled WGS sequence"/>
</dbReference>
<dbReference type="OMA" id="YNLENYH"/>
<evidence type="ECO:0000313" key="4">
    <source>
        <dbReference type="Proteomes" id="UP000028545"/>
    </source>
</evidence>
<feature type="compositionally biased region" description="Polar residues" evidence="1">
    <location>
        <begin position="401"/>
        <end position="410"/>
    </location>
</feature>
<dbReference type="OrthoDB" id="4576996at2759"/>
<keyword evidence="4" id="KW-1185">Reference proteome</keyword>
<evidence type="ECO:0000256" key="2">
    <source>
        <dbReference type="SAM" id="SignalP"/>
    </source>
</evidence>
<sequence>MAALGVGDILAITSLVLQVVAAVDKVIKVFEKAQNAPSELSQLRVSLVRLSRHFEMLRAEHEATGSSLIHKDDTDEIYVTLQCCKALFDDYDRARAKTALHQVAWSTRYSTQLARYQARVDRHFTQILLPLWLTTSTLHIRTTAQTELAVPSSSKGKQPEAVFERKPSVVPSQHLDDLSQGIKQLETDLDRDHVERTLQWLDQTLRKCWSDLGLDVHHLPEVVAYQEFRNRSVSYETAPTTLKLENAPKKHKRLDLERVHVMARDNESRILLYQNRDGSIQVTQIESCLKFQETLRERRHLGAFDFVELKSNGVAMARRQVLRFWRRDNPDGSRELTMTFLASSLNTGPGKSHKEYNLENYHPDAEFYFETVDEARDFKTFFKNLYALAPQIDFPRASAASIASSNTGPTPSDVYWRDGAPPPPPSELSLGESYDNSYWDPLFARSPTLVLTRDDDDT</sequence>
<name>A0A084FXK8_PSEDA</name>
<dbReference type="KEGG" id="sapo:SAPIO_CDS9807"/>
<dbReference type="HOGENOM" id="CLU_597382_0_0_1"/>
<accession>A0A084FXK8</accession>
<evidence type="ECO:0008006" key="5">
    <source>
        <dbReference type="Google" id="ProtNLM"/>
    </source>
</evidence>
<feature type="signal peptide" evidence="2">
    <location>
        <begin position="1"/>
        <end position="22"/>
    </location>
</feature>
<dbReference type="EMBL" id="JOWA01000143">
    <property type="protein sequence ID" value="KEZ39820.1"/>
    <property type="molecule type" value="Genomic_DNA"/>
</dbReference>